<dbReference type="GO" id="GO:0005737">
    <property type="term" value="C:cytoplasm"/>
    <property type="evidence" value="ECO:0007669"/>
    <property type="project" value="TreeGrafter"/>
</dbReference>
<reference evidence="9" key="1">
    <citation type="journal article" date="2021" name="PeerJ">
        <title>Extensive microbial diversity within the chicken gut microbiome revealed by metagenomics and culture.</title>
        <authorList>
            <person name="Gilroy R."/>
            <person name="Ravi A."/>
            <person name="Getino M."/>
            <person name="Pursley I."/>
            <person name="Horton D.L."/>
            <person name="Alikhan N.F."/>
            <person name="Baker D."/>
            <person name="Gharbi K."/>
            <person name="Hall N."/>
            <person name="Watson M."/>
            <person name="Adriaenssens E.M."/>
            <person name="Foster-Nyarko E."/>
            <person name="Jarju S."/>
            <person name="Secka A."/>
            <person name="Antonio M."/>
            <person name="Oren A."/>
            <person name="Chaudhuri R.R."/>
            <person name="La Ragione R."/>
            <person name="Hildebrand F."/>
            <person name="Pallen M.J."/>
        </authorList>
    </citation>
    <scope>NUCLEOTIDE SEQUENCE</scope>
    <source>
        <strain evidence="9">1719</strain>
    </source>
</reference>
<organism evidence="9 10">
    <name type="scientific">Candidatus Sphingobacterium stercoripullorum</name>
    <dbReference type="NCBI Taxonomy" id="2838759"/>
    <lineage>
        <taxon>Bacteria</taxon>
        <taxon>Pseudomonadati</taxon>
        <taxon>Bacteroidota</taxon>
        <taxon>Sphingobacteriia</taxon>
        <taxon>Sphingobacteriales</taxon>
        <taxon>Sphingobacteriaceae</taxon>
        <taxon>Sphingobacterium</taxon>
    </lineage>
</organism>
<dbReference type="PANTHER" id="PTHR42963:SF1">
    <property type="entry name" value="DUF4476 DOMAIN-CONTAINING PROTEIN"/>
    <property type="match status" value="1"/>
</dbReference>
<evidence type="ECO:0000256" key="4">
    <source>
        <dbReference type="ARBA" id="ARBA00023054"/>
    </source>
</evidence>
<dbReference type="AlphaFoldDB" id="A0A9D2AXG1"/>
<feature type="coiled-coil region" evidence="7">
    <location>
        <begin position="255"/>
        <end position="464"/>
    </location>
</feature>
<keyword evidence="6" id="KW-0238">DNA-binding</keyword>
<evidence type="ECO:0000313" key="9">
    <source>
        <dbReference type="EMBL" id="HIX53812.1"/>
    </source>
</evidence>
<keyword evidence="2" id="KW-0547">Nucleotide-binding</keyword>
<feature type="coiled-coil region" evidence="7">
    <location>
        <begin position="167"/>
        <end position="215"/>
    </location>
</feature>
<accession>A0A9D2AXG1</accession>
<evidence type="ECO:0000256" key="3">
    <source>
        <dbReference type="ARBA" id="ARBA00022840"/>
    </source>
</evidence>
<dbReference type="GO" id="GO:0003677">
    <property type="term" value="F:DNA binding"/>
    <property type="evidence" value="ECO:0007669"/>
    <property type="project" value="UniProtKB-KW"/>
</dbReference>
<proteinExistence type="predicted"/>
<dbReference type="Pfam" id="PF02463">
    <property type="entry name" value="SMC_N"/>
    <property type="match status" value="1"/>
</dbReference>
<keyword evidence="5" id="KW-0226">DNA condensation</keyword>
<dbReference type="Proteomes" id="UP000824156">
    <property type="component" value="Unassembled WGS sequence"/>
</dbReference>
<protein>
    <submittedName>
        <fullName evidence="9">AAA family ATPase</fullName>
    </submittedName>
</protein>
<reference evidence="9" key="2">
    <citation type="submission" date="2021-04" db="EMBL/GenBank/DDBJ databases">
        <authorList>
            <person name="Gilroy R."/>
        </authorList>
    </citation>
    <scope>NUCLEOTIDE SEQUENCE</scope>
    <source>
        <strain evidence="9">1719</strain>
    </source>
</reference>
<feature type="non-terminal residue" evidence="9">
    <location>
        <position position="479"/>
    </location>
</feature>
<name>A0A9D2AXG1_9SPHI</name>
<dbReference type="InterPro" id="IPR027417">
    <property type="entry name" value="P-loop_NTPase"/>
</dbReference>
<dbReference type="SUPFAM" id="SSF52540">
    <property type="entry name" value="P-loop containing nucleoside triphosphate hydrolases"/>
    <property type="match status" value="1"/>
</dbReference>
<dbReference type="CDD" id="cd03278">
    <property type="entry name" value="ABC_SMC_barmotin"/>
    <property type="match status" value="1"/>
</dbReference>
<gene>
    <name evidence="9" type="ORF">H9853_02200</name>
</gene>
<keyword evidence="3" id="KW-0067">ATP-binding</keyword>
<comment type="caution">
    <text evidence="9">The sequence shown here is derived from an EMBL/GenBank/DDBJ whole genome shotgun (WGS) entry which is preliminary data.</text>
</comment>
<dbReference type="GO" id="GO:0030261">
    <property type="term" value="P:chromosome condensation"/>
    <property type="evidence" value="ECO:0007669"/>
    <property type="project" value="UniProtKB-KW"/>
</dbReference>
<dbReference type="InterPro" id="IPR050308">
    <property type="entry name" value="MukB/SMC"/>
</dbReference>
<evidence type="ECO:0000256" key="1">
    <source>
        <dbReference type="ARBA" id="ARBA00022490"/>
    </source>
</evidence>
<evidence type="ECO:0000256" key="2">
    <source>
        <dbReference type="ARBA" id="ARBA00022741"/>
    </source>
</evidence>
<dbReference type="PANTHER" id="PTHR42963">
    <property type="entry name" value="CHROMOSOME PARTITION PROTEIN MUKB"/>
    <property type="match status" value="1"/>
</dbReference>
<evidence type="ECO:0000256" key="5">
    <source>
        <dbReference type="ARBA" id="ARBA00023067"/>
    </source>
</evidence>
<feature type="domain" description="RecF/RecN/SMC N-terminal" evidence="8">
    <location>
        <begin position="3"/>
        <end position="136"/>
    </location>
</feature>
<dbReference type="Gene3D" id="3.40.50.300">
    <property type="entry name" value="P-loop containing nucleotide triphosphate hydrolases"/>
    <property type="match status" value="1"/>
</dbReference>
<evidence type="ECO:0000256" key="6">
    <source>
        <dbReference type="ARBA" id="ARBA00023125"/>
    </source>
</evidence>
<evidence type="ECO:0000259" key="8">
    <source>
        <dbReference type="Pfam" id="PF02463"/>
    </source>
</evidence>
<evidence type="ECO:0000313" key="10">
    <source>
        <dbReference type="Proteomes" id="UP000824156"/>
    </source>
</evidence>
<keyword evidence="4 7" id="KW-0175">Coiled coil</keyword>
<dbReference type="EMBL" id="DXEZ01000061">
    <property type="protein sequence ID" value="HIX53812.1"/>
    <property type="molecule type" value="Genomic_DNA"/>
</dbReference>
<dbReference type="InterPro" id="IPR003395">
    <property type="entry name" value="RecF/RecN/SMC_N"/>
</dbReference>
<dbReference type="FunFam" id="3.40.50.300:FF:000984">
    <property type="entry name" value="Chromosome partition protein Smc"/>
    <property type="match status" value="1"/>
</dbReference>
<sequence length="479" mass="55817">MELTRLEIKGFKSFGDKVTIHFNQGVTAIVGPNGCGKSNVVDAIRWVLGEQSTKNLRSDKMENIIFNGTKKRKAANLAEVSLTFENSKNILPTEYTTVTITRKLYRSGESEYRLNDVKCRLKDIIDLFLDTGVGSDTYSIIELKMIDEIINNKDHSRRKLFEEAAGISKYKVRKKQTLQKLKDTEEDLHRVDDILIEIQKNLRSLEHQAKKADKYFRLKEQYKKVSLDLARSKIQVYSNQVEDIASKEQALFSTSSSFKHTIEEQEKNLQKLKEEVGIQEKNLSIQQKTTNEHIHKIRAYESEKKIKNEQMKFLQEKEARLKEEIAKDKEQLNHITYNLKRLNEDLYIEKEALDNQSSELDKNKLYLEELRIQQHTFQGKVDALKRKHQEKKQRAHEMEKDLAVLQIQLDALEQESSRNNLEASNKEQELRQFDQAILEVEARLETCSEQLEDLSTQETILQEQILSTKHLVDDTGAFL</sequence>
<keyword evidence="1" id="KW-0963">Cytoplasm</keyword>
<evidence type="ECO:0000256" key="7">
    <source>
        <dbReference type="SAM" id="Coils"/>
    </source>
</evidence>
<dbReference type="GO" id="GO:0005524">
    <property type="term" value="F:ATP binding"/>
    <property type="evidence" value="ECO:0007669"/>
    <property type="project" value="UniProtKB-KW"/>
</dbReference>